<reference evidence="1" key="1">
    <citation type="submission" date="2020-09" db="EMBL/GenBank/DDBJ databases">
        <title>Genome-Enabled Discovery of Anthraquinone Biosynthesis in Senna tora.</title>
        <authorList>
            <person name="Kang S.-H."/>
            <person name="Pandey R.P."/>
            <person name="Lee C.-M."/>
            <person name="Sim J.-S."/>
            <person name="Jeong J.-T."/>
            <person name="Choi B.-S."/>
            <person name="Jung M."/>
            <person name="Ginzburg D."/>
            <person name="Zhao K."/>
            <person name="Won S.Y."/>
            <person name="Oh T.-J."/>
            <person name="Yu Y."/>
            <person name="Kim N.-H."/>
            <person name="Lee O.R."/>
            <person name="Lee T.-H."/>
            <person name="Bashyal P."/>
            <person name="Kim T.-S."/>
            <person name="Lee W.-H."/>
            <person name="Kawkins C."/>
            <person name="Kim C.-K."/>
            <person name="Kim J.S."/>
            <person name="Ahn B.O."/>
            <person name="Rhee S.Y."/>
            <person name="Sohng J.K."/>
        </authorList>
    </citation>
    <scope>NUCLEOTIDE SEQUENCE</scope>
    <source>
        <tissue evidence="1">Leaf</tissue>
    </source>
</reference>
<dbReference type="Proteomes" id="UP000634136">
    <property type="component" value="Unassembled WGS sequence"/>
</dbReference>
<organism evidence="1 2">
    <name type="scientific">Senna tora</name>
    <dbReference type="NCBI Taxonomy" id="362788"/>
    <lineage>
        <taxon>Eukaryota</taxon>
        <taxon>Viridiplantae</taxon>
        <taxon>Streptophyta</taxon>
        <taxon>Embryophyta</taxon>
        <taxon>Tracheophyta</taxon>
        <taxon>Spermatophyta</taxon>
        <taxon>Magnoliopsida</taxon>
        <taxon>eudicotyledons</taxon>
        <taxon>Gunneridae</taxon>
        <taxon>Pentapetalae</taxon>
        <taxon>rosids</taxon>
        <taxon>fabids</taxon>
        <taxon>Fabales</taxon>
        <taxon>Fabaceae</taxon>
        <taxon>Caesalpinioideae</taxon>
        <taxon>Cassia clade</taxon>
        <taxon>Senna</taxon>
    </lineage>
</organism>
<comment type="caution">
    <text evidence="1">The sequence shown here is derived from an EMBL/GenBank/DDBJ whole genome shotgun (WGS) entry which is preliminary data.</text>
</comment>
<accession>A0A834U0E4</accession>
<dbReference type="EMBL" id="JAAIUW010000006">
    <property type="protein sequence ID" value="KAF7829285.1"/>
    <property type="molecule type" value="Genomic_DNA"/>
</dbReference>
<keyword evidence="2" id="KW-1185">Reference proteome</keyword>
<protein>
    <submittedName>
        <fullName evidence="1">Uncharacterized protein</fullName>
    </submittedName>
</protein>
<evidence type="ECO:0000313" key="1">
    <source>
        <dbReference type="EMBL" id="KAF7829285.1"/>
    </source>
</evidence>
<dbReference type="AlphaFoldDB" id="A0A834U0E4"/>
<sequence>MNRLHHRRPTRMAQEPTHRLVTQYLQLRGPPGTHQPPSFGSLLEPFGQPQNLRVRGPPLGPQYPQKRQLRLFQSDSYLVNFILTGFRLAPECHVHHRAFLFLVQPLFHPLPHLVLILVLVLGAGKLAHRENRFPVDLFKQLKPLGFKLGAAPDGDDIAISNTGTESIHIGDARVVVGNTVGDLHDLKVTPCDGGGKWDPIGRDSVVEGVGPDRVFAHQNRRWTEVTEQGGSEYTEICALDSELGSNGTKPIGNEVVENPIGFGGLKEAGDIRGSFSVLWEIIMEFGERKLEKSDVTIRRKVGKAIDVSWGGYESDEVTLLSYKLGKLKVRDNVAKRQPWEHHNVKLLVVSRHRLAVETGNDD</sequence>
<proteinExistence type="predicted"/>
<evidence type="ECO:0000313" key="2">
    <source>
        <dbReference type="Proteomes" id="UP000634136"/>
    </source>
</evidence>
<gene>
    <name evidence="1" type="ORF">G2W53_020449</name>
</gene>
<name>A0A834U0E4_9FABA</name>